<evidence type="ECO:0000256" key="4">
    <source>
        <dbReference type="ARBA" id="ARBA00022490"/>
    </source>
</evidence>
<name>H3DCR6_TETNG</name>
<feature type="region of interest" description="Disordered" evidence="11">
    <location>
        <begin position="209"/>
        <end position="228"/>
    </location>
</feature>
<evidence type="ECO:0000256" key="6">
    <source>
        <dbReference type="ARBA" id="ARBA00022786"/>
    </source>
</evidence>
<accession>H3DCR6</accession>
<comment type="subcellular location">
    <subcellularLocation>
        <location evidence="2">Cytoplasm</location>
    </subcellularLocation>
    <subcellularLocation>
        <location evidence="1">Nucleus</location>
    </subcellularLocation>
</comment>
<comment type="function">
    <text evidence="9">May be involved in calcium-dependent ubiquitination and subsequent proteasomal degradation of target proteins. Probably serves as a molecular bridge in ubiquitin E3 complexes. Participates in the ubiquitin-mediated degradation of beta-catenin (CTNNB1).</text>
</comment>
<dbReference type="PROSITE" id="PS51203">
    <property type="entry name" value="CS"/>
    <property type="match status" value="1"/>
</dbReference>
<evidence type="ECO:0000313" key="14">
    <source>
        <dbReference type="Ensembl" id="ENSTNIP00000018309.1"/>
    </source>
</evidence>
<dbReference type="InterPro" id="IPR037201">
    <property type="entry name" value="CacyBP_N"/>
</dbReference>
<feature type="coiled-coil region" evidence="10">
    <location>
        <begin position="7"/>
        <end position="57"/>
    </location>
</feature>
<evidence type="ECO:0000256" key="9">
    <source>
        <dbReference type="ARBA" id="ARBA00025145"/>
    </source>
</evidence>
<feature type="compositionally biased region" description="Basic and acidic residues" evidence="11">
    <location>
        <begin position="215"/>
        <end position="228"/>
    </location>
</feature>
<evidence type="ECO:0000259" key="12">
    <source>
        <dbReference type="PROSITE" id="PS51048"/>
    </source>
</evidence>
<feature type="domain" description="SGS" evidence="12">
    <location>
        <begin position="149"/>
        <end position="228"/>
    </location>
</feature>
<dbReference type="InterPro" id="IPR052289">
    <property type="entry name" value="Calcyclin-binding_UBL-bridge"/>
</dbReference>
<sequence length="228" mass="26682">MDLTEQTKQLEADLVELESLLEKAERKRVQDLLKQEKQKVEKELALKKQQKEQQVKREVDPSAPSKAPYTVKITNYAWDQSEKFVKIYLTLKDVQKHPSENVQVEFREGSFSVLVKDLNGKNHQMNILNLLHPIDPNESFKKIKTDMVLVMCKKQTSKKWDCLTKVEKQTKEKKEKPDVDDSADPSEGLMNLLKKIYTEGDDEMKRTLNKAWTESQDKEKRRGDMMDL</sequence>
<organism evidence="14 15">
    <name type="scientific">Tetraodon nigroviridis</name>
    <name type="common">Spotted green pufferfish</name>
    <name type="synonym">Chelonodon nigroviridis</name>
    <dbReference type="NCBI Taxonomy" id="99883"/>
    <lineage>
        <taxon>Eukaryota</taxon>
        <taxon>Metazoa</taxon>
        <taxon>Chordata</taxon>
        <taxon>Craniata</taxon>
        <taxon>Vertebrata</taxon>
        <taxon>Euteleostomi</taxon>
        <taxon>Actinopterygii</taxon>
        <taxon>Neopterygii</taxon>
        <taxon>Teleostei</taxon>
        <taxon>Neoteleostei</taxon>
        <taxon>Acanthomorphata</taxon>
        <taxon>Eupercaria</taxon>
        <taxon>Tetraodontiformes</taxon>
        <taxon>Tetradontoidea</taxon>
        <taxon>Tetraodontidae</taxon>
        <taxon>Tetraodon</taxon>
    </lineage>
</organism>
<keyword evidence="6" id="KW-0833">Ubl conjugation pathway</keyword>
<dbReference type="SUPFAM" id="SSF140106">
    <property type="entry name" value="Calcyclin-binding protein-like"/>
    <property type="match status" value="1"/>
</dbReference>
<proteinExistence type="predicted"/>
<evidence type="ECO:0000256" key="7">
    <source>
        <dbReference type="ARBA" id="ARBA00022990"/>
    </source>
</evidence>
<dbReference type="SUPFAM" id="SSF49764">
    <property type="entry name" value="HSP20-like chaperones"/>
    <property type="match status" value="1"/>
</dbReference>
<dbReference type="InterPro" id="IPR037893">
    <property type="entry name" value="CS_CacyBP"/>
</dbReference>
<dbReference type="PROSITE" id="PS51048">
    <property type="entry name" value="SGS"/>
    <property type="match status" value="1"/>
</dbReference>
<dbReference type="AlphaFoldDB" id="H3DCR6"/>
<evidence type="ECO:0000256" key="2">
    <source>
        <dbReference type="ARBA" id="ARBA00004496"/>
    </source>
</evidence>
<dbReference type="GO" id="GO:0031625">
    <property type="term" value="F:ubiquitin protein ligase binding"/>
    <property type="evidence" value="ECO:0007669"/>
    <property type="project" value="InterPro"/>
</dbReference>
<dbReference type="PANTHER" id="PTHR13164:SF3">
    <property type="entry name" value="CALCYCLIN-BINDING PROTEIN"/>
    <property type="match status" value="1"/>
</dbReference>
<evidence type="ECO:0000256" key="10">
    <source>
        <dbReference type="SAM" id="Coils"/>
    </source>
</evidence>
<dbReference type="Proteomes" id="UP000007303">
    <property type="component" value="Unassembled WGS sequence"/>
</dbReference>
<reference evidence="14" key="3">
    <citation type="submission" date="2025-09" db="UniProtKB">
        <authorList>
            <consortium name="Ensembl"/>
        </authorList>
    </citation>
    <scope>IDENTIFICATION</scope>
</reference>
<evidence type="ECO:0000259" key="13">
    <source>
        <dbReference type="PROSITE" id="PS51203"/>
    </source>
</evidence>
<keyword evidence="4" id="KW-0963">Cytoplasm</keyword>
<dbReference type="OMA" id="YGWDQSA"/>
<protein>
    <recommendedName>
        <fullName evidence="3">Calcyclin-binding protein</fullName>
    </recommendedName>
</protein>
<keyword evidence="15" id="KW-1185">Reference proteome</keyword>
<keyword evidence="10" id="KW-0175">Coiled coil</keyword>
<dbReference type="GO" id="GO:0005737">
    <property type="term" value="C:cytoplasm"/>
    <property type="evidence" value="ECO:0007669"/>
    <property type="project" value="UniProtKB-SubCell"/>
</dbReference>
<dbReference type="GO" id="GO:0005634">
    <property type="term" value="C:nucleus"/>
    <property type="evidence" value="ECO:0007669"/>
    <property type="project" value="UniProtKB-SubCell"/>
</dbReference>
<evidence type="ECO:0000256" key="8">
    <source>
        <dbReference type="ARBA" id="ARBA00023242"/>
    </source>
</evidence>
<dbReference type="InterPro" id="IPR007052">
    <property type="entry name" value="CS_dom"/>
</dbReference>
<keyword evidence="8" id="KW-0539">Nucleus</keyword>
<evidence type="ECO:0000313" key="15">
    <source>
        <dbReference type="Proteomes" id="UP000007303"/>
    </source>
</evidence>
<evidence type="ECO:0000256" key="3">
    <source>
        <dbReference type="ARBA" id="ARBA00015702"/>
    </source>
</evidence>
<dbReference type="InterPro" id="IPR008978">
    <property type="entry name" value="HSP20-like_chaperone"/>
</dbReference>
<dbReference type="InParanoid" id="H3DCR6"/>
<reference evidence="15" key="1">
    <citation type="journal article" date="2004" name="Nature">
        <title>Genome duplication in the teleost fish Tetraodon nigroviridis reveals the early vertebrate proto-karyotype.</title>
        <authorList>
            <person name="Jaillon O."/>
            <person name="Aury J.-M."/>
            <person name="Brunet F."/>
            <person name="Petit J.-L."/>
            <person name="Stange-Thomann N."/>
            <person name="Mauceli E."/>
            <person name="Bouneau L."/>
            <person name="Fischer C."/>
            <person name="Ozouf-Costaz C."/>
            <person name="Bernot A."/>
            <person name="Nicaud S."/>
            <person name="Jaffe D."/>
            <person name="Fisher S."/>
            <person name="Lutfalla G."/>
            <person name="Dossat C."/>
            <person name="Segurens B."/>
            <person name="Dasilva C."/>
            <person name="Salanoubat M."/>
            <person name="Levy M."/>
            <person name="Boudet N."/>
            <person name="Castellano S."/>
            <person name="Anthouard V."/>
            <person name="Jubin C."/>
            <person name="Castelli V."/>
            <person name="Katinka M."/>
            <person name="Vacherie B."/>
            <person name="Biemont C."/>
            <person name="Skalli Z."/>
            <person name="Cattolico L."/>
            <person name="Poulain J."/>
            <person name="De Berardinis V."/>
            <person name="Cruaud C."/>
            <person name="Duprat S."/>
            <person name="Brottier P."/>
            <person name="Coutanceau J.-P."/>
            <person name="Gouzy J."/>
            <person name="Parra G."/>
            <person name="Lardier G."/>
            <person name="Chapple C."/>
            <person name="McKernan K.J."/>
            <person name="McEwan P."/>
            <person name="Bosak S."/>
            <person name="Kellis M."/>
            <person name="Volff J.-N."/>
            <person name="Guigo R."/>
            <person name="Zody M.C."/>
            <person name="Mesirov J."/>
            <person name="Lindblad-Toh K."/>
            <person name="Birren B."/>
            <person name="Nusbaum C."/>
            <person name="Kahn D."/>
            <person name="Robinson-Rechavi M."/>
            <person name="Laudet V."/>
            <person name="Schachter V."/>
            <person name="Quetier F."/>
            <person name="Saurin W."/>
            <person name="Scarpelli C."/>
            <person name="Wincker P."/>
            <person name="Lander E.S."/>
            <person name="Weissenbach J."/>
            <person name="Roest Crollius H."/>
        </authorList>
    </citation>
    <scope>NUCLEOTIDE SEQUENCE [LARGE SCALE GENOMIC DNA]</scope>
</reference>
<dbReference type="GO" id="GO:0015631">
    <property type="term" value="F:tubulin binding"/>
    <property type="evidence" value="ECO:0007669"/>
    <property type="project" value="InterPro"/>
</dbReference>
<dbReference type="CDD" id="cd06468">
    <property type="entry name" value="p23_CacyBP"/>
    <property type="match status" value="1"/>
</dbReference>
<dbReference type="Pfam" id="PF09032">
    <property type="entry name" value="Siah-Interact_N"/>
    <property type="match status" value="1"/>
</dbReference>
<evidence type="ECO:0000256" key="11">
    <source>
        <dbReference type="SAM" id="MobiDB-lite"/>
    </source>
</evidence>
<dbReference type="PANTHER" id="PTHR13164">
    <property type="entry name" value="CALICYLIN BINDING PROTEIN"/>
    <property type="match status" value="1"/>
</dbReference>
<dbReference type="GeneTree" id="ENSGT00390000016470"/>
<dbReference type="Pfam" id="PF05002">
    <property type="entry name" value="SGS"/>
    <property type="match status" value="1"/>
</dbReference>
<reference evidence="14" key="2">
    <citation type="submission" date="2025-08" db="UniProtKB">
        <authorList>
            <consortium name="Ensembl"/>
        </authorList>
    </citation>
    <scope>IDENTIFICATION</scope>
</reference>
<dbReference type="Ensembl" id="ENSTNIT00000018534.1">
    <property type="protein sequence ID" value="ENSTNIP00000018309.1"/>
    <property type="gene ID" value="ENSTNIG00000015251.1"/>
</dbReference>
<dbReference type="Pfam" id="PF04969">
    <property type="entry name" value="CS"/>
    <property type="match status" value="1"/>
</dbReference>
<dbReference type="Gene3D" id="2.60.40.790">
    <property type="match status" value="1"/>
</dbReference>
<keyword evidence="7" id="KW-0007">Acetylation</keyword>
<evidence type="ECO:0000256" key="1">
    <source>
        <dbReference type="ARBA" id="ARBA00004123"/>
    </source>
</evidence>
<dbReference type="InterPro" id="IPR015120">
    <property type="entry name" value="Siah-Interact_N"/>
</dbReference>
<dbReference type="GO" id="GO:0044548">
    <property type="term" value="F:S100 protein binding"/>
    <property type="evidence" value="ECO:0007669"/>
    <property type="project" value="InterPro"/>
</dbReference>
<dbReference type="InterPro" id="IPR007699">
    <property type="entry name" value="SGS_dom"/>
</dbReference>
<dbReference type="Gene3D" id="4.10.860.10">
    <property type="entry name" value="UVR domain"/>
    <property type="match status" value="1"/>
</dbReference>
<dbReference type="STRING" id="99883.ENSTNIP00000018309"/>
<keyword evidence="5" id="KW-0597">Phosphoprotein</keyword>
<dbReference type="HOGENOM" id="CLU_081441_2_0_1"/>
<feature type="domain" description="CS" evidence="13">
    <location>
        <begin position="71"/>
        <end position="164"/>
    </location>
</feature>
<dbReference type="GO" id="GO:0007507">
    <property type="term" value="P:heart development"/>
    <property type="evidence" value="ECO:0007669"/>
    <property type="project" value="TreeGrafter"/>
</dbReference>
<dbReference type="FunFam" id="2.60.40.790:FF:000006">
    <property type="entry name" value="calcyclin-binding protein-like"/>
    <property type="match status" value="1"/>
</dbReference>
<evidence type="ECO:0000256" key="5">
    <source>
        <dbReference type="ARBA" id="ARBA00022553"/>
    </source>
</evidence>